<gene>
    <name evidence="1" type="ORF">BCR44DRAFT_1043334</name>
</gene>
<dbReference type="AlphaFoldDB" id="A0A1Y2HRS6"/>
<evidence type="ECO:0000313" key="2">
    <source>
        <dbReference type="Proteomes" id="UP000193411"/>
    </source>
</evidence>
<comment type="caution">
    <text evidence="1">The sequence shown here is derived from an EMBL/GenBank/DDBJ whole genome shotgun (WGS) entry which is preliminary data.</text>
</comment>
<protein>
    <submittedName>
        <fullName evidence="1">Uncharacterized protein</fullName>
    </submittedName>
</protein>
<evidence type="ECO:0000313" key="1">
    <source>
        <dbReference type="EMBL" id="ORZ37296.1"/>
    </source>
</evidence>
<name>A0A1Y2HRS6_9FUNG</name>
<organism evidence="1 2">
    <name type="scientific">Catenaria anguillulae PL171</name>
    <dbReference type="NCBI Taxonomy" id="765915"/>
    <lineage>
        <taxon>Eukaryota</taxon>
        <taxon>Fungi</taxon>
        <taxon>Fungi incertae sedis</taxon>
        <taxon>Blastocladiomycota</taxon>
        <taxon>Blastocladiomycetes</taxon>
        <taxon>Blastocladiales</taxon>
        <taxon>Catenariaceae</taxon>
        <taxon>Catenaria</taxon>
    </lineage>
</organism>
<accession>A0A1Y2HRS6</accession>
<proteinExistence type="predicted"/>
<dbReference type="OrthoDB" id="2506088at2759"/>
<sequence length="172" mass="19179">MSSWSFWRASQWACFQTTLEQPDGSCVKPTTDEAKWIETRRRLRALARDHGAARIAPILIGLWADEASGTLSKRSAHFETWQFHVANLPAHLNQHPTIIQFIAAAKNVECLDIANAAVHDIQSELKKGLVCVPPNGETAIMVGTASYFMGDGPKHSQPRRHPLHLFLPHVRA</sequence>
<dbReference type="Proteomes" id="UP000193411">
    <property type="component" value="Unassembled WGS sequence"/>
</dbReference>
<reference evidence="1 2" key="1">
    <citation type="submission" date="2016-07" db="EMBL/GenBank/DDBJ databases">
        <title>Pervasive Adenine N6-methylation of Active Genes in Fungi.</title>
        <authorList>
            <consortium name="DOE Joint Genome Institute"/>
            <person name="Mondo S.J."/>
            <person name="Dannebaum R.O."/>
            <person name="Kuo R.C."/>
            <person name="Labutti K."/>
            <person name="Haridas S."/>
            <person name="Kuo A."/>
            <person name="Salamov A."/>
            <person name="Ahrendt S.R."/>
            <person name="Lipzen A."/>
            <person name="Sullivan W."/>
            <person name="Andreopoulos W.B."/>
            <person name="Clum A."/>
            <person name="Lindquist E."/>
            <person name="Daum C."/>
            <person name="Ramamoorthy G.K."/>
            <person name="Gryganskyi A."/>
            <person name="Culley D."/>
            <person name="Magnuson J.K."/>
            <person name="James T.Y."/>
            <person name="O'Malley M.A."/>
            <person name="Stajich J.E."/>
            <person name="Spatafora J.W."/>
            <person name="Visel A."/>
            <person name="Grigoriev I.V."/>
        </authorList>
    </citation>
    <scope>NUCLEOTIDE SEQUENCE [LARGE SCALE GENOMIC DNA]</scope>
    <source>
        <strain evidence="1 2">PL171</strain>
    </source>
</reference>
<dbReference type="EMBL" id="MCFL01000013">
    <property type="protein sequence ID" value="ORZ37296.1"/>
    <property type="molecule type" value="Genomic_DNA"/>
</dbReference>
<keyword evidence="2" id="KW-1185">Reference proteome</keyword>